<organism evidence="3 4">
    <name type="scientific">Streptomyces mirabilis</name>
    <dbReference type="NCBI Taxonomy" id="68239"/>
    <lineage>
        <taxon>Bacteria</taxon>
        <taxon>Bacillati</taxon>
        <taxon>Actinomycetota</taxon>
        <taxon>Actinomycetes</taxon>
        <taxon>Kitasatosporales</taxon>
        <taxon>Streptomycetaceae</taxon>
        <taxon>Streptomyces</taxon>
    </lineage>
</organism>
<proteinExistence type="predicted"/>
<name>A0A1I2AD67_9ACTN</name>
<dbReference type="InterPro" id="IPR036390">
    <property type="entry name" value="WH_DNA-bd_sf"/>
</dbReference>
<dbReference type="AlphaFoldDB" id="A0A1I2AD67"/>
<dbReference type="Pfam" id="PF12802">
    <property type="entry name" value="MarR_2"/>
    <property type="match status" value="1"/>
</dbReference>
<evidence type="ECO:0000313" key="3">
    <source>
        <dbReference type="EMBL" id="SFE41822.1"/>
    </source>
</evidence>
<gene>
    <name evidence="3" type="ORF">SAMN02787118_101642</name>
</gene>
<dbReference type="SUPFAM" id="SSF46785">
    <property type="entry name" value="Winged helix' DNA-binding domain"/>
    <property type="match status" value="1"/>
</dbReference>
<protein>
    <submittedName>
        <fullName evidence="3">DNA-binding transcriptional regulator, MarR family</fullName>
    </submittedName>
</protein>
<dbReference type="InterPro" id="IPR000835">
    <property type="entry name" value="HTH_MarR-typ"/>
</dbReference>
<dbReference type="PRINTS" id="PR00598">
    <property type="entry name" value="HTHMARR"/>
</dbReference>
<feature type="domain" description="HTH marR-type" evidence="2">
    <location>
        <begin position="1"/>
        <end position="145"/>
    </location>
</feature>
<dbReference type="InterPro" id="IPR036388">
    <property type="entry name" value="WH-like_DNA-bd_sf"/>
</dbReference>
<dbReference type="PANTHER" id="PTHR33164">
    <property type="entry name" value="TRANSCRIPTIONAL REGULATOR, MARR FAMILY"/>
    <property type="match status" value="1"/>
</dbReference>
<dbReference type="SMART" id="SM00347">
    <property type="entry name" value="HTH_MARR"/>
    <property type="match status" value="1"/>
</dbReference>
<reference evidence="3 4" key="1">
    <citation type="submission" date="2016-10" db="EMBL/GenBank/DDBJ databases">
        <authorList>
            <person name="de Groot N.N."/>
        </authorList>
    </citation>
    <scope>NUCLEOTIDE SEQUENCE [LARGE SCALE GENOMIC DNA]</scope>
    <source>
        <strain evidence="3 4">OK461</strain>
    </source>
</reference>
<evidence type="ECO:0000256" key="1">
    <source>
        <dbReference type="SAM" id="MobiDB-lite"/>
    </source>
</evidence>
<dbReference type="Gene3D" id="1.10.10.10">
    <property type="entry name" value="Winged helix-like DNA-binding domain superfamily/Winged helix DNA-binding domain"/>
    <property type="match status" value="1"/>
</dbReference>
<dbReference type="GO" id="GO:0006950">
    <property type="term" value="P:response to stress"/>
    <property type="evidence" value="ECO:0007669"/>
    <property type="project" value="TreeGrafter"/>
</dbReference>
<dbReference type="PROSITE" id="PS50995">
    <property type="entry name" value="HTH_MARR_2"/>
    <property type="match status" value="1"/>
</dbReference>
<sequence length="163" mass="17800">MAAARGLTRLANEAWEAMFRAQATLAREFEFCGDWGDFQPREYGVLYALAGAEDGLRITDLIDDVLLTQAGVSRLVARLEKRGLVERLADPDDGRACRIVLTSEGRDVQRRLGRAHARDVTTAMTRALTPSQLTTLRDLGKALSAAAPPATSQHSKPDPRNIA</sequence>
<evidence type="ECO:0000313" key="4">
    <source>
        <dbReference type="Proteomes" id="UP000181942"/>
    </source>
</evidence>
<dbReference type="GO" id="GO:0003700">
    <property type="term" value="F:DNA-binding transcription factor activity"/>
    <property type="evidence" value="ECO:0007669"/>
    <property type="project" value="InterPro"/>
</dbReference>
<keyword evidence="3" id="KW-0238">DNA-binding</keyword>
<dbReference type="GO" id="GO:0003677">
    <property type="term" value="F:DNA binding"/>
    <property type="evidence" value="ECO:0007669"/>
    <property type="project" value="UniProtKB-KW"/>
</dbReference>
<evidence type="ECO:0000259" key="2">
    <source>
        <dbReference type="PROSITE" id="PS50995"/>
    </source>
</evidence>
<dbReference type="PANTHER" id="PTHR33164:SF43">
    <property type="entry name" value="HTH-TYPE TRANSCRIPTIONAL REPRESSOR YETL"/>
    <property type="match status" value="1"/>
</dbReference>
<accession>A0A1I2AD67</accession>
<dbReference type="EMBL" id="FONR01000001">
    <property type="protein sequence ID" value="SFE41822.1"/>
    <property type="molecule type" value="Genomic_DNA"/>
</dbReference>
<dbReference type="OrthoDB" id="3216907at2"/>
<dbReference type="InterPro" id="IPR039422">
    <property type="entry name" value="MarR/SlyA-like"/>
</dbReference>
<feature type="region of interest" description="Disordered" evidence="1">
    <location>
        <begin position="143"/>
        <end position="163"/>
    </location>
</feature>
<dbReference type="Proteomes" id="UP000181942">
    <property type="component" value="Unassembled WGS sequence"/>
</dbReference>